<keyword evidence="2" id="KW-1185">Reference proteome</keyword>
<name>A0AAN9PMJ7_CLITE</name>
<accession>A0AAN9PMJ7</accession>
<protein>
    <submittedName>
        <fullName evidence="1">Uncharacterized protein</fullName>
    </submittedName>
</protein>
<sequence>MRQRMQCHVAQKIHPLWGLWIPDETHDMTKNLTLSKLSAPFPDSFQLQAMAVVSHALGGRQLGYIDGGPSGESLSLDHIG</sequence>
<dbReference type="Proteomes" id="UP001359559">
    <property type="component" value="Unassembled WGS sequence"/>
</dbReference>
<comment type="caution">
    <text evidence="1">The sequence shown here is derived from an EMBL/GenBank/DDBJ whole genome shotgun (WGS) entry which is preliminary data.</text>
</comment>
<dbReference type="EMBL" id="JAYKXN010000003">
    <property type="protein sequence ID" value="KAK7302852.1"/>
    <property type="molecule type" value="Genomic_DNA"/>
</dbReference>
<dbReference type="AlphaFoldDB" id="A0AAN9PMJ7"/>
<gene>
    <name evidence="1" type="ORF">RJT34_13749</name>
</gene>
<evidence type="ECO:0000313" key="1">
    <source>
        <dbReference type="EMBL" id="KAK7302852.1"/>
    </source>
</evidence>
<reference evidence="1 2" key="1">
    <citation type="submission" date="2024-01" db="EMBL/GenBank/DDBJ databases">
        <title>The genomes of 5 underutilized Papilionoideae crops provide insights into root nodulation and disease resistance.</title>
        <authorList>
            <person name="Yuan L."/>
        </authorList>
    </citation>
    <scope>NUCLEOTIDE SEQUENCE [LARGE SCALE GENOMIC DNA]</scope>
    <source>
        <strain evidence="1">LY-2023</strain>
        <tissue evidence="1">Leaf</tissue>
    </source>
</reference>
<evidence type="ECO:0000313" key="2">
    <source>
        <dbReference type="Proteomes" id="UP001359559"/>
    </source>
</evidence>
<proteinExistence type="predicted"/>
<organism evidence="1 2">
    <name type="scientific">Clitoria ternatea</name>
    <name type="common">Butterfly pea</name>
    <dbReference type="NCBI Taxonomy" id="43366"/>
    <lineage>
        <taxon>Eukaryota</taxon>
        <taxon>Viridiplantae</taxon>
        <taxon>Streptophyta</taxon>
        <taxon>Embryophyta</taxon>
        <taxon>Tracheophyta</taxon>
        <taxon>Spermatophyta</taxon>
        <taxon>Magnoliopsida</taxon>
        <taxon>eudicotyledons</taxon>
        <taxon>Gunneridae</taxon>
        <taxon>Pentapetalae</taxon>
        <taxon>rosids</taxon>
        <taxon>fabids</taxon>
        <taxon>Fabales</taxon>
        <taxon>Fabaceae</taxon>
        <taxon>Papilionoideae</taxon>
        <taxon>50 kb inversion clade</taxon>
        <taxon>NPAAA clade</taxon>
        <taxon>indigoferoid/millettioid clade</taxon>
        <taxon>Phaseoleae</taxon>
        <taxon>Clitoria</taxon>
    </lineage>
</organism>